<proteinExistence type="predicted"/>
<dbReference type="AlphaFoldDB" id="A0AAD7HLN5"/>
<organism evidence="1 2">
    <name type="scientific">Mycena maculata</name>
    <dbReference type="NCBI Taxonomy" id="230809"/>
    <lineage>
        <taxon>Eukaryota</taxon>
        <taxon>Fungi</taxon>
        <taxon>Dikarya</taxon>
        <taxon>Basidiomycota</taxon>
        <taxon>Agaricomycotina</taxon>
        <taxon>Agaricomycetes</taxon>
        <taxon>Agaricomycetidae</taxon>
        <taxon>Agaricales</taxon>
        <taxon>Marasmiineae</taxon>
        <taxon>Mycenaceae</taxon>
        <taxon>Mycena</taxon>
    </lineage>
</organism>
<sequence>MDYGIVPCATRELGSRSPARLAGVTTQFGAIDLGRTWSTFERSVSQRNTHMAVIAGWNYWTLFRLCLRRDFLRWRVQITMNSGYRHLSPVPPRRLSVMVLIRIFCRTSGGQPPTGIGCKSISSGVLNYSRFPALILPPKKKAKRRVPRRTFPHTSPVSVIRLCTRAINTIRHCTFFQQFTPFKLVFSILACYPMMLPLRNRRATGI</sequence>
<name>A0AAD7HLN5_9AGAR</name>
<reference evidence="1" key="1">
    <citation type="submission" date="2023-03" db="EMBL/GenBank/DDBJ databases">
        <title>Massive genome expansion in bonnet fungi (Mycena s.s.) driven by repeated elements and novel gene families across ecological guilds.</title>
        <authorList>
            <consortium name="Lawrence Berkeley National Laboratory"/>
            <person name="Harder C.B."/>
            <person name="Miyauchi S."/>
            <person name="Viragh M."/>
            <person name="Kuo A."/>
            <person name="Thoen E."/>
            <person name="Andreopoulos B."/>
            <person name="Lu D."/>
            <person name="Skrede I."/>
            <person name="Drula E."/>
            <person name="Henrissat B."/>
            <person name="Morin E."/>
            <person name="Kohler A."/>
            <person name="Barry K."/>
            <person name="LaButti K."/>
            <person name="Morin E."/>
            <person name="Salamov A."/>
            <person name="Lipzen A."/>
            <person name="Mereny Z."/>
            <person name="Hegedus B."/>
            <person name="Baldrian P."/>
            <person name="Stursova M."/>
            <person name="Weitz H."/>
            <person name="Taylor A."/>
            <person name="Grigoriev I.V."/>
            <person name="Nagy L.G."/>
            <person name="Martin F."/>
            <person name="Kauserud H."/>
        </authorList>
    </citation>
    <scope>NUCLEOTIDE SEQUENCE</scope>
    <source>
        <strain evidence="1">CBHHK188m</strain>
    </source>
</reference>
<accession>A0AAD7HLN5</accession>
<dbReference type="Proteomes" id="UP001215280">
    <property type="component" value="Unassembled WGS sequence"/>
</dbReference>
<evidence type="ECO:0000313" key="1">
    <source>
        <dbReference type="EMBL" id="KAJ7723342.1"/>
    </source>
</evidence>
<protein>
    <submittedName>
        <fullName evidence="1">Uncharacterized protein</fullName>
    </submittedName>
</protein>
<gene>
    <name evidence="1" type="ORF">DFH07DRAFT_279517</name>
</gene>
<keyword evidence="2" id="KW-1185">Reference proteome</keyword>
<evidence type="ECO:0000313" key="2">
    <source>
        <dbReference type="Proteomes" id="UP001215280"/>
    </source>
</evidence>
<comment type="caution">
    <text evidence="1">The sequence shown here is derived from an EMBL/GenBank/DDBJ whole genome shotgun (WGS) entry which is preliminary data.</text>
</comment>
<dbReference type="EMBL" id="JARJLG010000248">
    <property type="protein sequence ID" value="KAJ7723342.1"/>
    <property type="molecule type" value="Genomic_DNA"/>
</dbReference>